<evidence type="ECO:0000313" key="2">
    <source>
        <dbReference type="EMBL" id="NYE04121.1"/>
    </source>
</evidence>
<dbReference type="InterPro" id="IPR025948">
    <property type="entry name" value="HTH-like_dom"/>
</dbReference>
<reference evidence="3" key="2">
    <citation type="submission" date="2020-08" db="EMBL/GenBank/DDBJ databases">
        <title>The Agave Microbiome: Exploring the role of microbial communities in plant adaptations to desert environments.</title>
        <authorList>
            <person name="Partida-Martinez L.P."/>
        </authorList>
    </citation>
    <scope>NUCLEOTIDE SEQUENCE [LARGE SCALE GENOMIC DNA]</scope>
    <source>
        <strain evidence="3">AT2.8</strain>
    </source>
</reference>
<dbReference type="Proteomes" id="UP000548423">
    <property type="component" value="Unassembled WGS sequence"/>
</dbReference>
<evidence type="ECO:0000313" key="3">
    <source>
        <dbReference type="Proteomes" id="UP000548423"/>
    </source>
</evidence>
<sequence>MKKENPDQELEEIIQSIFEEHKGNYGYRRVHLELRNRGIKANHKKVQRIMNKRGLKGDKFRLKSRKYSSYKGTTGTVAENRNQSLLSHNCVSSKINNRYYGIQVFRRFKVVFKSNYGYVQRRNSIIWDKYAPNLRISNQTSRESSRN</sequence>
<feature type="domain" description="HTH-like" evidence="1">
    <location>
        <begin position="7"/>
        <end position="57"/>
    </location>
</feature>
<dbReference type="InterPro" id="IPR050900">
    <property type="entry name" value="Transposase_IS3/IS150/IS904"/>
</dbReference>
<dbReference type="EMBL" id="JACCBX010000002">
    <property type="protein sequence ID" value="NYE04121.1"/>
    <property type="molecule type" value="Genomic_DNA"/>
</dbReference>
<protein>
    <submittedName>
        <fullName evidence="2">Transposase InsO family protein</fullName>
    </submittedName>
</protein>
<name>A0A852T7F1_9BACI</name>
<organism evidence="2 3">
    <name type="scientific">Neobacillus niacini</name>
    <dbReference type="NCBI Taxonomy" id="86668"/>
    <lineage>
        <taxon>Bacteria</taxon>
        <taxon>Bacillati</taxon>
        <taxon>Bacillota</taxon>
        <taxon>Bacilli</taxon>
        <taxon>Bacillales</taxon>
        <taxon>Bacillaceae</taxon>
        <taxon>Neobacillus</taxon>
    </lineage>
</organism>
<comment type="caution">
    <text evidence="2">The sequence shown here is derived from an EMBL/GenBank/DDBJ whole genome shotgun (WGS) entry which is preliminary data.</text>
</comment>
<accession>A0A852T7F1</accession>
<evidence type="ECO:0000259" key="1">
    <source>
        <dbReference type="Pfam" id="PF13276"/>
    </source>
</evidence>
<dbReference type="AlphaFoldDB" id="A0A852T7F1"/>
<gene>
    <name evidence="2" type="ORF">F4694_000865</name>
</gene>
<proteinExistence type="predicted"/>
<dbReference type="PANTHER" id="PTHR46889">
    <property type="entry name" value="TRANSPOSASE INSF FOR INSERTION SEQUENCE IS3B-RELATED"/>
    <property type="match status" value="1"/>
</dbReference>
<reference evidence="3" key="1">
    <citation type="submission" date="2020-07" db="EMBL/GenBank/DDBJ databases">
        <authorList>
            <person name="Partida-Martinez L."/>
            <person name="Huntemann M."/>
            <person name="Clum A."/>
            <person name="Wang J."/>
            <person name="Palaniappan K."/>
            <person name="Ritter S."/>
            <person name="Chen I.-M."/>
            <person name="Stamatis D."/>
            <person name="Reddy T."/>
            <person name="O'Malley R."/>
            <person name="Daum C."/>
            <person name="Shapiro N."/>
            <person name="Ivanova N."/>
            <person name="Kyrpides N."/>
            <person name="Woyke T."/>
        </authorList>
    </citation>
    <scope>NUCLEOTIDE SEQUENCE [LARGE SCALE GENOMIC DNA]</scope>
    <source>
        <strain evidence="3">AT2.8</strain>
    </source>
</reference>
<dbReference type="Pfam" id="PF13276">
    <property type="entry name" value="HTH_21"/>
    <property type="match status" value="1"/>
</dbReference>